<comment type="subcellular location">
    <subcellularLocation>
        <location evidence="1">Cytoplasm</location>
        <location evidence="1">P-body</location>
    </subcellularLocation>
</comment>
<protein>
    <recommendedName>
        <fullName evidence="15">Enhancer of mRNA-decapping protein 4</fullName>
    </recommendedName>
</protein>
<dbReference type="EMBL" id="JAGGNH010000001">
    <property type="protein sequence ID" value="KAJ0986941.1"/>
    <property type="molecule type" value="Genomic_DNA"/>
</dbReference>
<comment type="similarity">
    <text evidence="2">Belongs to the WD repeat EDC4 family.</text>
</comment>
<dbReference type="Proteomes" id="UP001085076">
    <property type="component" value="Miscellaneous, Linkage group lg01"/>
</dbReference>
<dbReference type="FunFam" id="2.130.10.10:FF:000232">
    <property type="entry name" value="enhancer of mRNA-decapping protein 4"/>
    <property type="match status" value="1"/>
</dbReference>
<evidence type="ECO:0000256" key="10">
    <source>
        <dbReference type="SAM" id="MobiDB-lite"/>
    </source>
</evidence>
<proteinExistence type="inferred from homology"/>
<dbReference type="InterPro" id="IPR015943">
    <property type="entry name" value="WD40/YVTN_repeat-like_dom_sf"/>
</dbReference>
<dbReference type="OrthoDB" id="21128at2759"/>
<dbReference type="InterPro" id="IPR001680">
    <property type="entry name" value="WD40_rpt"/>
</dbReference>
<evidence type="ECO:0008006" key="15">
    <source>
        <dbReference type="Google" id="ProtNLM"/>
    </source>
</evidence>
<accession>A0A9D5HSK7</accession>
<keyword evidence="14" id="KW-1185">Reference proteome</keyword>
<gene>
    <name evidence="13" type="ORF">J5N97_005297</name>
</gene>
<feature type="compositionally biased region" description="Pro residues" evidence="10">
    <location>
        <begin position="79"/>
        <end position="101"/>
    </location>
</feature>
<feature type="region of interest" description="Disordered" evidence="10">
    <location>
        <begin position="903"/>
        <end position="940"/>
    </location>
</feature>
<feature type="repeat" description="WD" evidence="9">
    <location>
        <begin position="356"/>
        <end position="398"/>
    </location>
</feature>
<evidence type="ECO:0000256" key="5">
    <source>
        <dbReference type="ARBA" id="ARBA00022574"/>
    </source>
</evidence>
<keyword evidence="4" id="KW-0597">Phosphoprotein</keyword>
<keyword evidence="3" id="KW-0963">Cytoplasm</keyword>
<dbReference type="SUPFAM" id="SSF50978">
    <property type="entry name" value="WD40 repeat-like"/>
    <property type="match status" value="1"/>
</dbReference>
<dbReference type="Gene3D" id="2.130.10.10">
    <property type="entry name" value="YVTN repeat-like/Quinoprotein amine dehydrogenase"/>
    <property type="match status" value="1"/>
</dbReference>
<reference evidence="13" key="2">
    <citation type="journal article" date="2022" name="Hortic Res">
        <title>The genome of Dioscorea zingiberensis sheds light on the biosynthesis, origin and evolution of the medicinally important diosgenin saponins.</title>
        <authorList>
            <person name="Li Y."/>
            <person name="Tan C."/>
            <person name="Li Z."/>
            <person name="Guo J."/>
            <person name="Li S."/>
            <person name="Chen X."/>
            <person name="Wang C."/>
            <person name="Dai X."/>
            <person name="Yang H."/>
            <person name="Song W."/>
            <person name="Hou L."/>
            <person name="Xu J."/>
            <person name="Tong Z."/>
            <person name="Xu A."/>
            <person name="Yuan X."/>
            <person name="Wang W."/>
            <person name="Yang Q."/>
            <person name="Chen L."/>
            <person name="Sun Z."/>
            <person name="Wang K."/>
            <person name="Pan B."/>
            <person name="Chen J."/>
            <person name="Bao Y."/>
            <person name="Liu F."/>
            <person name="Qi X."/>
            <person name="Gang D.R."/>
            <person name="Wen J."/>
            <person name="Li J."/>
        </authorList>
    </citation>
    <scope>NUCLEOTIDE SEQUENCE</scope>
    <source>
        <strain evidence="13">Dzin_1.0</strain>
    </source>
</reference>
<dbReference type="PANTHER" id="PTHR15598:SF5">
    <property type="entry name" value="ENHANCER OF MRNA-DECAPPING PROTEIN 4"/>
    <property type="match status" value="1"/>
</dbReference>
<keyword evidence="7" id="KW-0677">Repeat</keyword>
<dbReference type="Pfam" id="PF21289">
    <property type="entry name" value="EDC4_C"/>
    <property type="match status" value="1"/>
</dbReference>
<keyword evidence="8" id="KW-0175">Coiled coil</keyword>
<feature type="repeat" description="WD" evidence="9">
    <location>
        <begin position="237"/>
        <end position="279"/>
    </location>
</feature>
<dbReference type="PANTHER" id="PTHR15598">
    <property type="entry name" value="ENHANCER OF MRNA-DECAPPING PROTEIN 4"/>
    <property type="match status" value="1"/>
</dbReference>
<organism evidence="13 14">
    <name type="scientific">Dioscorea zingiberensis</name>
    <dbReference type="NCBI Taxonomy" id="325984"/>
    <lineage>
        <taxon>Eukaryota</taxon>
        <taxon>Viridiplantae</taxon>
        <taxon>Streptophyta</taxon>
        <taxon>Embryophyta</taxon>
        <taxon>Tracheophyta</taxon>
        <taxon>Spermatophyta</taxon>
        <taxon>Magnoliopsida</taxon>
        <taxon>Liliopsida</taxon>
        <taxon>Dioscoreales</taxon>
        <taxon>Dioscoreaceae</taxon>
        <taxon>Dioscorea</taxon>
    </lineage>
</organism>
<feature type="region of interest" description="Disordered" evidence="10">
    <location>
        <begin position="835"/>
        <end position="858"/>
    </location>
</feature>
<feature type="compositionally biased region" description="Pro residues" evidence="10">
    <location>
        <begin position="37"/>
        <end position="67"/>
    </location>
</feature>
<dbReference type="GO" id="GO:0000932">
    <property type="term" value="C:P-body"/>
    <property type="evidence" value="ECO:0007669"/>
    <property type="project" value="UniProtKB-SubCell"/>
</dbReference>
<evidence type="ECO:0000256" key="2">
    <source>
        <dbReference type="ARBA" id="ARBA00009639"/>
    </source>
</evidence>
<dbReference type="InterPro" id="IPR044938">
    <property type="entry name" value="EDC4_C_sf"/>
</dbReference>
<dbReference type="PROSITE" id="PS50082">
    <property type="entry name" value="WD_REPEATS_2"/>
    <property type="match status" value="2"/>
</dbReference>
<evidence type="ECO:0000256" key="8">
    <source>
        <dbReference type="ARBA" id="ARBA00023054"/>
    </source>
</evidence>
<name>A0A9D5HSK7_9LILI</name>
<evidence type="ECO:0000256" key="6">
    <source>
        <dbReference type="ARBA" id="ARBA00022664"/>
    </source>
</evidence>
<evidence type="ECO:0000259" key="12">
    <source>
        <dbReference type="Pfam" id="PF21289"/>
    </source>
</evidence>
<evidence type="ECO:0000259" key="11">
    <source>
        <dbReference type="Pfam" id="PF16529"/>
    </source>
</evidence>
<dbReference type="FunFam" id="1.10.220.100:FF:000001">
    <property type="entry name" value="Enhancer of mRNA-decapping protein 4"/>
    <property type="match status" value="1"/>
</dbReference>
<feature type="domain" description="Enhancer of mRNA-decapping protein 4 C-terminal" evidence="12">
    <location>
        <begin position="1257"/>
        <end position="1359"/>
    </location>
</feature>
<dbReference type="GO" id="GO:0006397">
    <property type="term" value="P:mRNA processing"/>
    <property type="evidence" value="ECO:0007669"/>
    <property type="project" value="UniProtKB-KW"/>
</dbReference>
<keyword evidence="5 9" id="KW-0853">WD repeat</keyword>
<keyword evidence="6" id="KW-0507">mRNA processing</keyword>
<dbReference type="InterPro" id="IPR036322">
    <property type="entry name" value="WD40_repeat_dom_sf"/>
</dbReference>
<comment type="caution">
    <text evidence="13">The sequence shown here is derived from an EMBL/GenBank/DDBJ whole genome shotgun (WGS) entry which is preliminary data.</text>
</comment>
<dbReference type="GO" id="GO:0031087">
    <property type="term" value="P:deadenylation-independent decapping of nuclear-transcribed mRNA"/>
    <property type="evidence" value="ECO:0007669"/>
    <property type="project" value="InterPro"/>
</dbReference>
<feature type="compositionally biased region" description="Basic and acidic residues" evidence="10">
    <location>
        <begin position="727"/>
        <end position="736"/>
    </location>
</feature>
<dbReference type="InterPro" id="IPR032401">
    <property type="entry name" value="EDC4_WD40"/>
</dbReference>
<feature type="compositionally biased region" description="Basic and acidic residues" evidence="10">
    <location>
        <begin position="841"/>
        <end position="850"/>
    </location>
</feature>
<evidence type="ECO:0000313" key="14">
    <source>
        <dbReference type="Proteomes" id="UP001085076"/>
    </source>
</evidence>
<evidence type="ECO:0000256" key="1">
    <source>
        <dbReference type="ARBA" id="ARBA00004201"/>
    </source>
</evidence>
<reference evidence="13" key="1">
    <citation type="submission" date="2021-03" db="EMBL/GenBank/DDBJ databases">
        <authorList>
            <person name="Li Z."/>
            <person name="Yang C."/>
        </authorList>
    </citation>
    <scope>NUCLEOTIDE SEQUENCE</scope>
    <source>
        <strain evidence="13">Dzin_1.0</strain>
        <tissue evidence="13">Leaf</tissue>
    </source>
</reference>
<evidence type="ECO:0000256" key="3">
    <source>
        <dbReference type="ARBA" id="ARBA00022490"/>
    </source>
</evidence>
<feature type="region of interest" description="Disordered" evidence="10">
    <location>
        <begin position="1"/>
        <end position="105"/>
    </location>
</feature>
<sequence>MASPAGNPNNPAPFDVNKLFKPPTNPSPNTSAVSSPFAPPPVSYSSPPPVYPPPPHGAFSYPPPTPPFHHHPYLHYPQDPLPRPNIPFASPPNPSANPNPNPGARLMALLGSAPPLESAVSMPPAPPSEPPILHAIPSAPPAVTAVVQPPPARKQSSKMPRGRHLGGRDRVVYDVDSRLPGESQPPQLEVTPITKYASDPGLVLGRQIAVNRTYICYGLKLGAIRVLNINTALRSLLRGHTQRVTDMAFFAEDVHFLASASVDGRVFVWKINEGPDDEDKPLITGKIVIALQIVGDGEAYHPRICWHSHKQEILIVGIGNSVLKIDTTKVGRGKEFSAEEPLQCPMDKLIDGVQLIGKHDGEVTDLSISQWMMTRLVSASKDGTVKIWDDRRMTPLVTLRPHDGQPVNCVAFLTASHRPDHIVLITAGPLNREVKIWASAGEEGWLLSNDSESWHCIQTLELRSSSEPRAEEAFFNQVVVLPHSSLLLLANAKKNAIYAVHVDYGPYPAATRMDYIADFTVAMPILSLTGTRDFFSDVEQIVQVYCVQTQAIQQYALDLSQCLPPTVETMGLGKEPSLPHVSDSPISEGFIVVEPSRGFGVSDLPVGSGLPNLPLSASNSEATLHPVASDASENSNIYDSTFSNVECKPSAPPLPSSGANSLHAISPPTSFHVGNAVRQANMVSPSKGLELVTSVGDGNVDSSILSVERKVDTAVSNMTDVSCVDDNLGKNDHKGSPSDVSGMPNSLSTSKMGSEGTHLVTPSEILSGAVSSAENTLATQDLKVEEVKIQEVIVNKDMESMKVAVKDIAESGSGQQAEFYIESQVLSEVKEKPLSSQASEAKIEMDKEFSTSRTETNSLEEVQSQLVDDVAVIEALEQASNIGDEGIQECMKDIPVKASEASLDTASQSLSTTKGKKQKGKLSQSSIPSPPSSSPFNSMESFDEQGIVSSAPSIDIAISQIQSMHESLNQLFTMQKEMQKQMSTMIAVPINKECRRVETALGRSMEKVVKANTDALWARFQEENSKHEKVERDRVQQLTNLISNCMNKDLPAILERALKKEISAIGPVLARTITPVIEKTISSAIVDSFQRGVGDKAVSQLDKSISSKLEATVARQIQGQFQTSGKQALQDALRLTLESSVIPAFEHSCKSMFEQVDAAFQKGMAEHTVAAQQQFESTHSPLVLTLRDAINSASSMTHNLTSELADGHRKLLALATSGNTNAPNPMAMQQSNGPGVVLEMNAQPVEPPIDPTKELTRLISEHKYEEAFTLALQRSDVTIVSWLCSQVDVRAICSMVPPLSQGVLLALLQQLTYDVGNETSRKLGWITEVAAAINPTDPLIAMHVRPIFEQVYNTLAHQRSLPATTTADVSSIRLIMHVINSVLFGCK</sequence>
<feature type="region of interest" description="Disordered" evidence="10">
    <location>
        <begin position="725"/>
        <end position="757"/>
    </location>
</feature>
<dbReference type="Pfam" id="PF16529">
    <property type="entry name" value="Ge1_WD40"/>
    <property type="match status" value="1"/>
</dbReference>
<feature type="compositionally biased region" description="Polar residues" evidence="10">
    <location>
        <begin position="743"/>
        <end position="752"/>
    </location>
</feature>
<evidence type="ECO:0000313" key="13">
    <source>
        <dbReference type="EMBL" id="KAJ0986941.1"/>
    </source>
</evidence>
<dbReference type="SMART" id="SM00320">
    <property type="entry name" value="WD40"/>
    <property type="match status" value="3"/>
</dbReference>
<dbReference type="InterPro" id="IPR049404">
    <property type="entry name" value="EDC4_C"/>
</dbReference>
<feature type="compositionally biased region" description="Low complexity" evidence="10">
    <location>
        <begin position="1"/>
        <end position="13"/>
    </location>
</feature>
<dbReference type="PROSITE" id="PS50294">
    <property type="entry name" value="WD_REPEATS_REGION"/>
    <property type="match status" value="2"/>
</dbReference>
<feature type="region of interest" description="Disordered" evidence="10">
    <location>
        <begin position="144"/>
        <end position="166"/>
    </location>
</feature>
<evidence type="ECO:0000256" key="4">
    <source>
        <dbReference type="ARBA" id="ARBA00022553"/>
    </source>
</evidence>
<evidence type="ECO:0000256" key="7">
    <source>
        <dbReference type="ARBA" id="ARBA00022737"/>
    </source>
</evidence>
<dbReference type="Gene3D" id="1.10.220.100">
    <property type="entry name" value="conserved c-terminal region of ge- 1"/>
    <property type="match status" value="1"/>
</dbReference>
<dbReference type="InterPro" id="IPR045152">
    <property type="entry name" value="EDC4-like"/>
</dbReference>
<evidence type="ECO:0000256" key="9">
    <source>
        <dbReference type="PROSITE-ProRule" id="PRU00221"/>
    </source>
</evidence>
<feature type="domain" description="Enhancer of mRNA-decapping protein 4 WD40 repeat region" evidence="11">
    <location>
        <begin position="190"/>
        <end position="501"/>
    </location>
</feature>